<comment type="caution">
    <text evidence="3">The sequence shown here is derived from an EMBL/GenBank/DDBJ whole genome shotgun (WGS) entry which is preliminary data.</text>
</comment>
<protein>
    <submittedName>
        <fullName evidence="3">Inositol monophosphatase</fullName>
        <ecNumber evidence="3">3.1.3.25</ecNumber>
    </submittedName>
</protein>
<feature type="binding site" evidence="1">
    <location>
        <position position="91"/>
    </location>
    <ligand>
        <name>Mg(2+)</name>
        <dbReference type="ChEBI" id="CHEBI:18420"/>
        <label>1</label>
        <note>catalytic</note>
    </ligand>
</feature>
<dbReference type="RefSeq" id="WP_418214991.1">
    <property type="nucleotide sequence ID" value="NZ_CP018044.1"/>
</dbReference>
<sequence length="307" mass="33847">MTMELRDLAMQVARIAQDAGEHALSNQVTPRSLTEVSTAARDYSHGLELDGRLTQFIYNRLTYVDPFNGRWDERSDEWHAGDRYWCIGGIDGVINYTRNMAEWSVTVSLFEFNEFGSAQPILGVVHAPALQLTYIAARRSGAIRMRATPLGEKREKIMPSTTRSLDGSVIGFGMSFKSDEARHALKVVGDIAGRPADMKRIGPSSLDLCKVADGTYDAYFEPHLHKWDVPALSAGAVVLWEAQGQLSNWRGDLIHWRSENNLVATNGLILDDLKPYLVESWDTGDESDGTFGDAPGGAAADSSQPAR</sequence>
<dbReference type="STRING" id="35760.BCHO_0441"/>
<dbReference type="Gene3D" id="3.40.190.80">
    <property type="match status" value="1"/>
</dbReference>
<keyword evidence="4" id="KW-1185">Reference proteome</keyword>
<reference evidence="3 4" key="1">
    <citation type="submission" date="2014-03" db="EMBL/GenBank/DDBJ databases">
        <title>Genomics of Bifidobacteria.</title>
        <authorList>
            <person name="Ventura M."/>
            <person name="Milani C."/>
            <person name="Lugli G.A."/>
        </authorList>
    </citation>
    <scope>NUCLEOTIDE SEQUENCE [LARGE SCALE GENOMIC DNA]</scope>
    <source>
        <strain evidence="3 4">LMG 10510</strain>
    </source>
</reference>
<feature type="binding site" evidence="1">
    <location>
        <position position="228"/>
    </location>
    <ligand>
        <name>Mg(2+)</name>
        <dbReference type="ChEBI" id="CHEBI:18420"/>
        <label>1</label>
        <note>catalytic</note>
    </ligand>
</feature>
<proteinExistence type="predicted"/>
<dbReference type="PANTHER" id="PTHR20854:SF4">
    <property type="entry name" value="INOSITOL-1-MONOPHOSPHATASE-RELATED"/>
    <property type="match status" value="1"/>
</dbReference>
<dbReference type="Pfam" id="PF00459">
    <property type="entry name" value="Inositol_P"/>
    <property type="match status" value="1"/>
</dbReference>
<name>A0A087AHZ5_9BIFI</name>
<accession>A0A087AHZ5</accession>
<gene>
    <name evidence="3" type="ORF">BCHO_0441</name>
</gene>
<dbReference type="SUPFAM" id="SSF56655">
    <property type="entry name" value="Carbohydrate phosphatase"/>
    <property type="match status" value="1"/>
</dbReference>
<organism evidence="3 4">
    <name type="scientific">Bifidobacterium choerinum</name>
    <dbReference type="NCBI Taxonomy" id="35760"/>
    <lineage>
        <taxon>Bacteria</taxon>
        <taxon>Bacillati</taxon>
        <taxon>Actinomycetota</taxon>
        <taxon>Actinomycetes</taxon>
        <taxon>Bifidobacteriales</taxon>
        <taxon>Bifidobacteriaceae</taxon>
        <taxon>Bifidobacterium</taxon>
    </lineage>
</organism>
<dbReference type="GO" id="GO:0007165">
    <property type="term" value="P:signal transduction"/>
    <property type="evidence" value="ECO:0007669"/>
    <property type="project" value="TreeGrafter"/>
</dbReference>
<evidence type="ECO:0000256" key="2">
    <source>
        <dbReference type="SAM" id="MobiDB-lite"/>
    </source>
</evidence>
<evidence type="ECO:0000313" key="3">
    <source>
        <dbReference type="EMBL" id="KFI58395.1"/>
    </source>
</evidence>
<dbReference type="CDD" id="cd01637">
    <property type="entry name" value="IMPase_like"/>
    <property type="match status" value="1"/>
</dbReference>
<evidence type="ECO:0000256" key="1">
    <source>
        <dbReference type="PIRSR" id="PIRSR600760-2"/>
    </source>
</evidence>
<dbReference type="eggNOG" id="COG0483">
    <property type="taxonomic scope" value="Bacteria"/>
</dbReference>
<evidence type="ECO:0000313" key="4">
    <source>
        <dbReference type="Proteomes" id="UP000028995"/>
    </source>
</evidence>
<dbReference type="PRINTS" id="PR00377">
    <property type="entry name" value="IMPHPHTASES"/>
</dbReference>
<keyword evidence="3" id="KW-0378">Hydrolase</keyword>
<dbReference type="GO" id="GO:0008934">
    <property type="term" value="F:inositol monophosphate 1-phosphatase activity"/>
    <property type="evidence" value="ECO:0007669"/>
    <property type="project" value="TreeGrafter"/>
</dbReference>
<dbReference type="InterPro" id="IPR000760">
    <property type="entry name" value="Inositol_monophosphatase-like"/>
</dbReference>
<dbReference type="EC" id="3.1.3.25" evidence="3"/>
<keyword evidence="1" id="KW-0460">Magnesium</keyword>
<dbReference type="GO" id="GO:0006020">
    <property type="term" value="P:inositol metabolic process"/>
    <property type="evidence" value="ECO:0007669"/>
    <property type="project" value="TreeGrafter"/>
</dbReference>
<dbReference type="EMBL" id="JGYU01000001">
    <property type="protein sequence ID" value="KFI58395.1"/>
    <property type="molecule type" value="Genomic_DNA"/>
</dbReference>
<feature type="region of interest" description="Disordered" evidence="2">
    <location>
        <begin position="284"/>
        <end position="307"/>
    </location>
</feature>
<dbReference type="AlphaFoldDB" id="A0A087AHZ5"/>
<comment type="cofactor">
    <cofactor evidence="1">
        <name>Mg(2+)</name>
        <dbReference type="ChEBI" id="CHEBI:18420"/>
    </cofactor>
</comment>
<dbReference type="PANTHER" id="PTHR20854">
    <property type="entry name" value="INOSITOL MONOPHOSPHATASE"/>
    <property type="match status" value="1"/>
</dbReference>
<dbReference type="GO" id="GO:0046872">
    <property type="term" value="F:metal ion binding"/>
    <property type="evidence" value="ECO:0007669"/>
    <property type="project" value="UniProtKB-KW"/>
</dbReference>
<feature type="binding site" evidence="1">
    <location>
        <position position="90"/>
    </location>
    <ligand>
        <name>Mg(2+)</name>
        <dbReference type="ChEBI" id="CHEBI:18420"/>
        <label>2</label>
    </ligand>
</feature>
<feature type="compositionally biased region" description="Low complexity" evidence="2">
    <location>
        <begin position="296"/>
        <end position="307"/>
    </location>
</feature>
<dbReference type="Proteomes" id="UP000028995">
    <property type="component" value="Unassembled WGS sequence"/>
</dbReference>
<dbReference type="Gene3D" id="3.30.540.10">
    <property type="entry name" value="Fructose-1,6-Bisphosphatase, subunit A, domain 1"/>
    <property type="match status" value="1"/>
</dbReference>
<keyword evidence="1" id="KW-0479">Metal-binding</keyword>